<feature type="transmembrane region" description="Helical" evidence="1">
    <location>
        <begin position="243"/>
        <end position="266"/>
    </location>
</feature>
<feature type="transmembrane region" description="Helical" evidence="1">
    <location>
        <begin position="24"/>
        <end position="41"/>
    </location>
</feature>
<feature type="transmembrane region" description="Helical" evidence="1">
    <location>
        <begin position="158"/>
        <end position="179"/>
    </location>
</feature>
<reference evidence="2" key="1">
    <citation type="submission" date="2011-11" db="EMBL/GenBank/DDBJ databases">
        <title>The complete mitochondrial genome of Cichlidogyrus sclerosus (Platyhelminthes: Monogenea).</title>
        <authorList>
            <person name="Zhang J."/>
            <person name="Wu X."/>
            <person name="Xie M."/>
            <person name="Li A."/>
        </authorList>
    </citation>
    <scope>NUCLEOTIDE SEQUENCE</scope>
</reference>
<keyword evidence="1" id="KW-0812">Transmembrane</keyword>
<feature type="transmembrane region" description="Helical" evidence="1">
    <location>
        <begin position="133"/>
        <end position="153"/>
    </location>
</feature>
<gene>
    <name evidence="2" type="primary">nad2</name>
</gene>
<evidence type="ECO:0000256" key="1">
    <source>
        <dbReference type="SAM" id="Phobius"/>
    </source>
</evidence>
<organism evidence="2">
    <name type="scientific">Cichlidogyrus sclerosus</name>
    <dbReference type="NCBI Taxonomy" id="341068"/>
    <lineage>
        <taxon>Eukaryota</taxon>
        <taxon>Metazoa</taxon>
        <taxon>Spiralia</taxon>
        <taxon>Lophotrochozoa</taxon>
        <taxon>Platyhelminthes</taxon>
        <taxon>Monogenea</taxon>
        <taxon>Monopisthocotylea</taxon>
        <taxon>Dactylogyridea</taxon>
        <taxon>Ancyrocephalidae</taxon>
        <taxon>Cichlidogyrus</taxon>
    </lineage>
</organism>
<geneLocation type="mitochondrion" evidence="2"/>
<feature type="transmembrane region" description="Helical" evidence="1">
    <location>
        <begin position="48"/>
        <end position="70"/>
    </location>
</feature>
<dbReference type="EMBL" id="JQ038226">
    <property type="protein sequence ID" value="AFD18198.1"/>
    <property type="molecule type" value="Genomic_DNA"/>
</dbReference>
<accession>A0A3G0WZB2</accession>
<proteinExistence type="predicted"/>
<sequence length="275" mass="30314">MGLFLLAGFLYVVSLSWPSFLGVWLAMEAAGLIVLTGFFTVSNLVNRYVGLLGAVIASGVGSGMLFLGILNEDLAYLLFLSILLKVGMFPFVGWVVVVLVNSPWVVLYFMSCVSKISLVYFSSYLSFVSLDSVLVFYFFSFVVLVFILLNGLYDFKMLFAISSISTGCLLVTFLVGAGVEEVLKFLGVYLVFSFVFLLMISGINVGYAGADKTVISVFTLLGVPFSVGILYKFVGSYTLLNMGIYFVLVWVIYSCLEFMLIGVWLFEKSAVVEVW</sequence>
<keyword evidence="1" id="KW-0472">Membrane</keyword>
<keyword evidence="1" id="KW-1133">Transmembrane helix</keyword>
<protein>
    <submittedName>
        <fullName evidence="2">NADH dehydrogenase subunit 2</fullName>
    </submittedName>
</protein>
<name>A0A3G0WZB2_9PLAT</name>
<keyword evidence="2" id="KW-0496">Mitochondrion</keyword>
<feature type="transmembrane region" description="Helical" evidence="1">
    <location>
        <begin position="185"/>
        <end position="207"/>
    </location>
</feature>
<evidence type="ECO:0000313" key="2">
    <source>
        <dbReference type="EMBL" id="AFD18198.1"/>
    </source>
</evidence>
<dbReference type="AlphaFoldDB" id="A0A3G0WZB2"/>
<feature type="transmembrane region" description="Helical" evidence="1">
    <location>
        <begin position="214"/>
        <end position="231"/>
    </location>
</feature>